<dbReference type="Pfam" id="PF13460">
    <property type="entry name" value="NAD_binding_10"/>
    <property type="match status" value="1"/>
</dbReference>
<evidence type="ECO:0000259" key="1">
    <source>
        <dbReference type="Pfam" id="PF13460"/>
    </source>
</evidence>
<dbReference type="InterPro" id="IPR016040">
    <property type="entry name" value="NAD(P)-bd_dom"/>
</dbReference>
<organism evidence="2 3">
    <name type="scientific">Sphaerisporangium corydalis</name>
    <dbReference type="NCBI Taxonomy" id="1441875"/>
    <lineage>
        <taxon>Bacteria</taxon>
        <taxon>Bacillati</taxon>
        <taxon>Actinomycetota</taxon>
        <taxon>Actinomycetes</taxon>
        <taxon>Streptosporangiales</taxon>
        <taxon>Streptosporangiaceae</taxon>
        <taxon>Sphaerisporangium</taxon>
    </lineage>
</organism>
<feature type="domain" description="NAD(P)-binding" evidence="1">
    <location>
        <begin position="7"/>
        <end position="193"/>
    </location>
</feature>
<name>A0ABV9EKP7_9ACTN</name>
<reference evidence="3" key="1">
    <citation type="journal article" date="2019" name="Int. J. Syst. Evol. Microbiol.">
        <title>The Global Catalogue of Microorganisms (GCM) 10K type strain sequencing project: providing services to taxonomists for standard genome sequencing and annotation.</title>
        <authorList>
            <consortium name="The Broad Institute Genomics Platform"/>
            <consortium name="The Broad Institute Genome Sequencing Center for Infectious Disease"/>
            <person name="Wu L."/>
            <person name="Ma J."/>
        </authorList>
    </citation>
    <scope>NUCLEOTIDE SEQUENCE [LARGE SCALE GENOMIC DNA]</scope>
    <source>
        <strain evidence="3">CCUG 49560</strain>
    </source>
</reference>
<dbReference type="SUPFAM" id="SSF51735">
    <property type="entry name" value="NAD(P)-binding Rossmann-fold domains"/>
    <property type="match status" value="1"/>
</dbReference>
<dbReference type="Gene3D" id="3.90.25.10">
    <property type="entry name" value="UDP-galactose 4-epimerase, domain 1"/>
    <property type="match status" value="1"/>
</dbReference>
<dbReference type="RefSeq" id="WP_262843213.1">
    <property type="nucleotide sequence ID" value="NZ_JANZYP010000016.1"/>
</dbReference>
<dbReference type="InterPro" id="IPR051604">
    <property type="entry name" value="Ergot_Alk_Oxidoreductase"/>
</dbReference>
<dbReference type="PANTHER" id="PTHR43162">
    <property type="match status" value="1"/>
</dbReference>
<proteinExistence type="predicted"/>
<comment type="caution">
    <text evidence="2">The sequence shown here is derived from an EMBL/GenBank/DDBJ whole genome shotgun (WGS) entry which is preliminary data.</text>
</comment>
<keyword evidence="3" id="KW-1185">Reference proteome</keyword>
<evidence type="ECO:0000313" key="2">
    <source>
        <dbReference type="EMBL" id="MFC4590241.1"/>
    </source>
</evidence>
<evidence type="ECO:0000313" key="3">
    <source>
        <dbReference type="Proteomes" id="UP001595891"/>
    </source>
</evidence>
<dbReference type="EMBL" id="JBHSFN010000021">
    <property type="protein sequence ID" value="MFC4590241.1"/>
    <property type="molecule type" value="Genomic_DNA"/>
</dbReference>
<accession>A0ABV9EKP7</accession>
<dbReference type="Proteomes" id="UP001595891">
    <property type="component" value="Unassembled WGS sequence"/>
</dbReference>
<dbReference type="InterPro" id="IPR036291">
    <property type="entry name" value="NAD(P)-bd_dom_sf"/>
</dbReference>
<dbReference type="Gene3D" id="3.40.50.720">
    <property type="entry name" value="NAD(P)-binding Rossmann-like Domain"/>
    <property type="match status" value="1"/>
</dbReference>
<protein>
    <submittedName>
        <fullName evidence="2">NAD(P)H-binding protein</fullName>
    </submittedName>
</protein>
<sequence>MTILVTGATGNIGRRVVDQLVGAGQRVRAMTRDPRAARLTDGVEVVYGDFERPETWPDVLDEIERVYLFPFAYVASEPGAGFVGQAAKAGVRRFVVHSAAAAGFAPGDEPGDRSLSPLRRHLAEERQAHRELELMVEATNAEWTHVRPGLLAVNALGWAERIRAELVVREPYGTAGYPLVHEADIAEVAVAALLGDSHAGAAYTITGPAKISQAEQVKAIGRAIGEEIRFEELTPEQARERWLQDGHPPEMADWRIELLAAAVDGPGSLPPTTTFQQITGRPARTFARWALDHAADFRPAGRTEEAA</sequence>
<dbReference type="PANTHER" id="PTHR43162:SF1">
    <property type="entry name" value="PRESTALK A DIFFERENTIATION PROTEIN A"/>
    <property type="match status" value="1"/>
</dbReference>
<gene>
    <name evidence="2" type="ORF">ACFO8L_29400</name>
</gene>